<evidence type="ECO:0000313" key="3">
    <source>
        <dbReference type="WBParaSite" id="nRc.2.0.1.t45149-RA"/>
    </source>
</evidence>
<organism evidence="2 3">
    <name type="scientific">Romanomermis culicivorax</name>
    <name type="common">Nematode worm</name>
    <dbReference type="NCBI Taxonomy" id="13658"/>
    <lineage>
        <taxon>Eukaryota</taxon>
        <taxon>Metazoa</taxon>
        <taxon>Ecdysozoa</taxon>
        <taxon>Nematoda</taxon>
        <taxon>Enoplea</taxon>
        <taxon>Dorylaimia</taxon>
        <taxon>Mermithida</taxon>
        <taxon>Mermithoidea</taxon>
        <taxon>Mermithidae</taxon>
        <taxon>Romanomermis</taxon>
    </lineage>
</organism>
<evidence type="ECO:0000256" key="1">
    <source>
        <dbReference type="SAM" id="Phobius"/>
    </source>
</evidence>
<name>A0A915L1X0_ROMCU</name>
<evidence type="ECO:0000313" key="2">
    <source>
        <dbReference type="Proteomes" id="UP000887565"/>
    </source>
</evidence>
<accession>A0A915L1X0</accession>
<dbReference type="WBParaSite" id="nRc.2.0.1.t45149-RA">
    <property type="protein sequence ID" value="nRc.2.0.1.t45149-RA"/>
    <property type="gene ID" value="nRc.2.0.1.g45149"/>
</dbReference>
<dbReference type="Proteomes" id="UP000887565">
    <property type="component" value="Unplaced"/>
</dbReference>
<keyword evidence="2" id="KW-1185">Reference proteome</keyword>
<sequence length="93" mass="10358">MRSIIVKHVYSQICRRISPHILILVAVGIYITAGGAIFHYLEGLGEIKDVNFGTGGQLSTNFDYEERDRINISLQIRKLCENVSATDSSSCIK</sequence>
<proteinExistence type="predicted"/>
<keyword evidence="1" id="KW-1133">Transmembrane helix</keyword>
<protein>
    <submittedName>
        <fullName evidence="3">Uncharacterized protein</fullName>
    </submittedName>
</protein>
<dbReference type="AlphaFoldDB" id="A0A915L1X0"/>
<keyword evidence="1" id="KW-0472">Membrane</keyword>
<keyword evidence="1" id="KW-0812">Transmembrane</keyword>
<feature type="transmembrane region" description="Helical" evidence="1">
    <location>
        <begin position="21"/>
        <end position="41"/>
    </location>
</feature>
<reference evidence="3" key="1">
    <citation type="submission" date="2022-11" db="UniProtKB">
        <authorList>
            <consortium name="WormBaseParasite"/>
        </authorList>
    </citation>
    <scope>IDENTIFICATION</scope>
</reference>